<reference evidence="1" key="2">
    <citation type="submission" date="2016-04" db="UniProtKB">
        <authorList>
            <consortium name="EnsemblMetazoa"/>
        </authorList>
    </citation>
    <scope>IDENTIFICATION</scope>
</reference>
<dbReference type="STRING" id="32264.A0A158P558"/>
<proteinExistence type="predicted"/>
<dbReference type="Proteomes" id="UP000015104">
    <property type="component" value="Unassembled WGS sequence"/>
</dbReference>
<dbReference type="EMBL" id="CAEY01000201">
    <property type="status" value="NOT_ANNOTATED_CDS"/>
    <property type="molecule type" value="Genomic_DNA"/>
</dbReference>
<name>A0A158P558_TETUR</name>
<evidence type="ECO:0000313" key="2">
    <source>
        <dbReference type="Proteomes" id="UP000015104"/>
    </source>
</evidence>
<organism evidence="1 2">
    <name type="scientific">Tetranychus urticae</name>
    <name type="common">Two-spotted spider mite</name>
    <dbReference type="NCBI Taxonomy" id="32264"/>
    <lineage>
        <taxon>Eukaryota</taxon>
        <taxon>Metazoa</taxon>
        <taxon>Ecdysozoa</taxon>
        <taxon>Arthropoda</taxon>
        <taxon>Chelicerata</taxon>
        <taxon>Arachnida</taxon>
        <taxon>Acari</taxon>
        <taxon>Acariformes</taxon>
        <taxon>Trombidiformes</taxon>
        <taxon>Prostigmata</taxon>
        <taxon>Eleutherengona</taxon>
        <taxon>Raphignathae</taxon>
        <taxon>Tetranychoidea</taxon>
        <taxon>Tetranychidae</taxon>
        <taxon>Tetranychus</taxon>
    </lineage>
</organism>
<dbReference type="EnsemblMetazoa" id="tetur14g04203.1">
    <property type="protein sequence ID" value="tetur14g04203.1"/>
    <property type="gene ID" value="tetur14g04203"/>
</dbReference>
<protein>
    <submittedName>
        <fullName evidence="1">Uncharacterized protein</fullName>
    </submittedName>
</protein>
<reference evidence="2" key="1">
    <citation type="submission" date="2011-08" db="EMBL/GenBank/DDBJ databases">
        <authorList>
            <person name="Rombauts S."/>
        </authorList>
    </citation>
    <scope>NUCLEOTIDE SEQUENCE</scope>
    <source>
        <strain evidence="2">London</strain>
    </source>
</reference>
<evidence type="ECO:0000313" key="1">
    <source>
        <dbReference type="EnsemblMetazoa" id="tetur14g04203.1"/>
    </source>
</evidence>
<dbReference type="AlphaFoldDB" id="A0A158P558"/>
<accession>A0A158P558</accession>
<keyword evidence="2" id="KW-1185">Reference proteome</keyword>
<sequence length="122" mass="14456">MDAYSRYRCWVYQRSDLNRVLMSMSVGTFCHGKQRVDSWNSSEGAQVSLDMIEYERERKFIYHINFFMMNVLCTSMMDQTCIQRKKTVPLFYKVTRIALDFQLVGDTFLFGNDELCLIKSNV</sequence>